<organism evidence="4">
    <name type="scientific">Ananas comosus var. bracteatus</name>
    <name type="common">red pineapple</name>
    <dbReference type="NCBI Taxonomy" id="296719"/>
    <lineage>
        <taxon>Eukaryota</taxon>
        <taxon>Viridiplantae</taxon>
        <taxon>Streptophyta</taxon>
        <taxon>Embryophyta</taxon>
        <taxon>Tracheophyta</taxon>
        <taxon>Spermatophyta</taxon>
        <taxon>Magnoliopsida</taxon>
        <taxon>Liliopsida</taxon>
        <taxon>Poales</taxon>
        <taxon>Bromeliaceae</taxon>
        <taxon>Bromelioideae</taxon>
        <taxon>Ananas</taxon>
    </lineage>
</organism>
<dbReference type="Pfam" id="PF24068">
    <property type="entry name" value="TPD1_C"/>
    <property type="match status" value="1"/>
</dbReference>
<keyword evidence="3" id="KW-0812">Transmembrane</keyword>
<evidence type="ECO:0000256" key="2">
    <source>
        <dbReference type="SAM" id="MobiDB-lite"/>
    </source>
</evidence>
<dbReference type="EMBL" id="LR862132">
    <property type="protein sequence ID" value="CAD1837982.1"/>
    <property type="molecule type" value="Genomic_DNA"/>
</dbReference>
<feature type="region of interest" description="Disordered" evidence="2">
    <location>
        <begin position="59"/>
        <end position="90"/>
    </location>
</feature>
<feature type="transmembrane region" description="Helical" evidence="3">
    <location>
        <begin position="6"/>
        <end position="26"/>
    </location>
</feature>
<dbReference type="PANTHER" id="PTHR33184">
    <property type="entry name" value="PROTEIN TAPETUM DETERMINANT 1-LIKE-RELATED"/>
    <property type="match status" value="1"/>
</dbReference>
<evidence type="ECO:0000256" key="1">
    <source>
        <dbReference type="ARBA" id="ARBA00022729"/>
    </source>
</evidence>
<evidence type="ECO:0000313" key="4">
    <source>
        <dbReference type="EMBL" id="CAD1837982.1"/>
    </source>
</evidence>
<feature type="compositionally biased region" description="Gly residues" evidence="2">
    <location>
        <begin position="63"/>
        <end position="72"/>
    </location>
</feature>
<keyword evidence="3" id="KW-1133">Transmembrane helix</keyword>
<accession>A0A6V7Q4F7</accession>
<dbReference type="PANTHER" id="PTHR33184:SF67">
    <property type="entry name" value="PROTEIN TAPETUM DETERMINANT 1"/>
    <property type="match status" value="1"/>
</dbReference>
<reference evidence="4" key="1">
    <citation type="submission" date="2020-07" db="EMBL/GenBank/DDBJ databases">
        <authorList>
            <person name="Lin J."/>
        </authorList>
    </citation>
    <scope>NUCLEOTIDE SEQUENCE</scope>
</reference>
<evidence type="ECO:0000256" key="3">
    <source>
        <dbReference type="SAM" id="Phobius"/>
    </source>
</evidence>
<feature type="compositionally biased region" description="Basic residues" evidence="2">
    <location>
        <begin position="79"/>
        <end position="90"/>
    </location>
</feature>
<protein>
    <submittedName>
        <fullName evidence="4">Uncharacterized protein</fullName>
    </submittedName>
</protein>
<sequence length="162" mass="17526">MGSLSISTVVAFGVLFSLLCCGVLSYESKMHGTAGQVGGARGRRIVPSPRNQTAGTRKLLAVDGGGGGGGSGSREEMKKRKKRVDRMGGRRARGRTWRLSDIHVACGWFSSARLINPRLFRRLRFDDCLVNDGRPLAPGQSLSFQYANSFPFPLAVTSLSCY</sequence>
<keyword evidence="1" id="KW-0732">Signal</keyword>
<dbReference type="AlphaFoldDB" id="A0A6V7Q4F7"/>
<gene>
    <name evidence="4" type="ORF">CB5_LOCUS21193</name>
</gene>
<dbReference type="InterPro" id="IPR040361">
    <property type="entry name" value="TPD1"/>
</dbReference>
<dbReference type="GO" id="GO:0001709">
    <property type="term" value="P:cell fate determination"/>
    <property type="evidence" value="ECO:0007669"/>
    <property type="project" value="TreeGrafter"/>
</dbReference>
<name>A0A6V7Q4F7_ANACO</name>
<proteinExistence type="predicted"/>
<keyword evidence="3" id="KW-0472">Membrane</keyword>